<sequence>MKRLISGLVATAVIGFTPVALGAPAVAAEVVPQAVEQPAAAERAPSFEAKRKVSMYLNEPRANRFVVSGLAKPNYKNSTVIIKRAVGENNNNYKIFKKVKTNGQGKYRTNVSNPSRVGQVVKYFALVKKRGDYSAARSSVRGIRRIS</sequence>
<keyword evidence="1" id="KW-0732">Signal</keyword>
<comment type="caution">
    <text evidence="2">The sequence shown here is derived from an EMBL/GenBank/DDBJ whole genome shotgun (WGS) entry which is preliminary data.</text>
</comment>
<keyword evidence="3" id="KW-1185">Reference proteome</keyword>
<protein>
    <recommendedName>
        <fullName evidence="4">SPOR domain-containing protein</fullName>
    </recommendedName>
</protein>
<feature type="chain" id="PRO_5047004464" description="SPOR domain-containing protein" evidence="1">
    <location>
        <begin position="23"/>
        <end position="147"/>
    </location>
</feature>
<evidence type="ECO:0000313" key="2">
    <source>
        <dbReference type="EMBL" id="GAA1922163.1"/>
    </source>
</evidence>
<dbReference type="Proteomes" id="UP001501612">
    <property type="component" value="Unassembled WGS sequence"/>
</dbReference>
<organism evidence="2 3">
    <name type="scientific">Nocardioides lentus</name>
    <dbReference type="NCBI Taxonomy" id="338077"/>
    <lineage>
        <taxon>Bacteria</taxon>
        <taxon>Bacillati</taxon>
        <taxon>Actinomycetota</taxon>
        <taxon>Actinomycetes</taxon>
        <taxon>Propionibacteriales</taxon>
        <taxon>Nocardioidaceae</taxon>
        <taxon>Nocardioides</taxon>
    </lineage>
</organism>
<evidence type="ECO:0008006" key="4">
    <source>
        <dbReference type="Google" id="ProtNLM"/>
    </source>
</evidence>
<name>A0ABP5ATH2_9ACTN</name>
<feature type="signal peptide" evidence="1">
    <location>
        <begin position="1"/>
        <end position="22"/>
    </location>
</feature>
<accession>A0ABP5ATH2</accession>
<gene>
    <name evidence="2" type="ORF">GCM10009737_24560</name>
</gene>
<reference evidence="3" key="1">
    <citation type="journal article" date="2019" name="Int. J. Syst. Evol. Microbiol.">
        <title>The Global Catalogue of Microorganisms (GCM) 10K type strain sequencing project: providing services to taxonomists for standard genome sequencing and annotation.</title>
        <authorList>
            <consortium name="The Broad Institute Genomics Platform"/>
            <consortium name="The Broad Institute Genome Sequencing Center for Infectious Disease"/>
            <person name="Wu L."/>
            <person name="Ma J."/>
        </authorList>
    </citation>
    <scope>NUCLEOTIDE SEQUENCE [LARGE SCALE GENOMIC DNA]</scope>
    <source>
        <strain evidence="3">JCM 14046</strain>
    </source>
</reference>
<dbReference type="EMBL" id="BAAAMY010000005">
    <property type="protein sequence ID" value="GAA1922163.1"/>
    <property type="molecule type" value="Genomic_DNA"/>
</dbReference>
<dbReference type="RefSeq" id="WP_344007582.1">
    <property type="nucleotide sequence ID" value="NZ_BAAAMY010000005.1"/>
</dbReference>
<evidence type="ECO:0000256" key="1">
    <source>
        <dbReference type="SAM" id="SignalP"/>
    </source>
</evidence>
<proteinExistence type="predicted"/>
<evidence type="ECO:0000313" key="3">
    <source>
        <dbReference type="Proteomes" id="UP001501612"/>
    </source>
</evidence>